<dbReference type="EMBL" id="SAUY01000046">
    <property type="protein sequence ID" value="RWR26382.1"/>
    <property type="molecule type" value="Genomic_DNA"/>
</dbReference>
<dbReference type="PANTHER" id="PTHR30629:SF2">
    <property type="entry name" value="PROPHAGE INTEGRASE INTS-RELATED"/>
    <property type="match status" value="1"/>
</dbReference>
<dbReference type="Proteomes" id="UP000284451">
    <property type="component" value="Unassembled WGS sequence"/>
</dbReference>
<evidence type="ECO:0000256" key="6">
    <source>
        <dbReference type="SAM" id="MobiDB-lite"/>
    </source>
</evidence>
<dbReference type="InterPro" id="IPR050808">
    <property type="entry name" value="Phage_Integrase"/>
</dbReference>
<comment type="caution">
    <text evidence="9">The sequence shown here is derived from an EMBL/GenBank/DDBJ whole genome shotgun (WGS) entry which is preliminary data.</text>
</comment>
<evidence type="ECO:0000256" key="3">
    <source>
        <dbReference type="ARBA" id="ARBA00023125"/>
    </source>
</evidence>
<feature type="region of interest" description="Disordered" evidence="6">
    <location>
        <begin position="1"/>
        <end position="44"/>
    </location>
</feature>
<comment type="similarity">
    <text evidence="1">Belongs to the 'phage' integrase family.</text>
</comment>
<evidence type="ECO:0000259" key="7">
    <source>
        <dbReference type="PROSITE" id="PS51898"/>
    </source>
</evidence>
<evidence type="ECO:0000313" key="10">
    <source>
        <dbReference type="Proteomes" id="UP000284451"/>
    </source>
</evidence>
<dbReference type="AlphaFoldDB" id="A0A443K0T0"/>
<dbReference type="GO" id="GO:0015074">
    <property type="term" value="P:DNA integration"/>
    <property type="evidence" value="ECO:0007669"/>
    <property type="project" value="UniProtKB-KW"/>
</dbReference>
<evidence type="ECO:0000256" key="2">
    <source>
        <dbReference type="ARBA" id="ARBA00022908"/>
    </source>
</evidence>
<evidence type="ECO:0000256" key="1">
    <source>
        <dbReference type="ARBA" id="ARBA00008857"/>
    </source>
</evidence>
<dbReference type="InterPro" id="IPR013762">
    <property type="entry name" value="Integrase-like_cat_sf"/>
</dbReference>
<evidence type="ECO:0000313" key="9">
    <source>
        <dbReference type="EMBL" id="RWR26382.1"/>
    </source>
</evidence>
<keyword evidence="2" id="KW-0229">DNA integration</keyword>
<gene>
    <name evidence="9" type="ORF">D2T29_20700</name>
</gene>
<keyword evidence="4" id="KW-0233">DNA recombination</keyword>
<dbReference type="InterPro" id="IPR044068">
    <property type="entry name" value="CB"/>
</dbReference>
<dbReference type="CDD" id="cd00796">
    <property type="entry name" value="INT_Rci_Hp1_C"/>
    <property type="match status" value="1"/>
</dbReference>
<dbReference type="Gene3D" id="1.10.150.130">
    <property type="match status" value="1"/>
</dbReference>
<accession>A0A443K0T0</accession>
<evidence type="ECO:0000259" key="8">
    <source>
        <dbReference type="PROSITE" id="PS51900"/>
    </source>
</evidence>
<dbReference type="GO" id="GO:0006310">
    <property type="term" value="P:DNA recombination"/>
    <property type="evidence" value="ECO:0007669"/>
    <property type="project" value="UniProtKB-KW"/>
</dbReference>
<dbReference type="InterPro" id="IPR004107">
    <property type="entry name" value="Integrase_SAM-like_N"/>
</dbReference>
<dbReference type="Gene3D" id="1.10.443.10">
    <property type="entry name" value="Intergrase catalytic core"/>
    <property type="match status" value="1"/>
</dbReference>
<dbReference type="SUPFAM" id="SSF56349">
    <property type="entry name" value="DNA breaking-rejoining enzymes"/>
    <property type="match status" value="1"/>
</dbReference>
<dbReference type="PROSITE" id="PS51898">
    <property type="entry name" value="TYR_RECOMBINASE"/>
    <property type="match status" value="1"/>
</dbReference>
<organism evidence="9 10">
    <name type="scientific">Paenirhodobacter populi</name>
    <dbReference type="NCBI Taxonomy" id="2306993"/>
    <lineage>
        <taxon>Bacteria</taxon>
        <taxon>Pseudomonadati</taxon>
        <taxon>Pseudomonadota</taxon>
        <taxon>Alphaproteobacteria</taxon>
        <taxon>Rhodobacterales</taxon>
        <taxon>Rhodobacter group</taxon>
        <taxon>Paenirhodobacter</taxon>
    </lineage>
</organism>
<keyword evidence="3 5" id="KW-0238">DNA-binding</keyword>
<sequence length="469" mass="50525">MRGFCPDGKQGQIDMAKSSPATSRLTANPPARHSAATPLRQPADTPQDFILWDDEVPSLGLRNRLGMQSWLVQTRIGGCSVRRSLGVASSLTREAARLAASAVLDALRGESADMTDPATTVAKFGPRWLADCAGQWKPSTIAAHQKGMASRIFPSLGTKTVATLTADEVGDWFNGLTCAPGGRNRALAVLSGMMRHAEVIGLRAPGSNPCAGMRRKKSGFDACVLRPKDYARLGRTLATRTGAKPLLVELVRFLALTGCRRGEALALRWDWIDGNRAALPDAKAGPRAIWLGTPALELLASLPRTGDLVFGVDGKPLAISQVEKFWRGVRTELKMDRLRLHDLRHSYATTAISAGEALRTVGGLLGHSDLAITEGYTHLADDTLRAAAASVGSFLNKALGQRPTRQRKAPSPKPATRYDRHAIPASLIEAFGRSSLDVATFCAKHEVEEAVFRRALDAHRRLLQRGASK</sequence>
<dbReference type="GO" id="GO:0003677">
    <property type="term" value="F:DNA binding"/>
    <property type="evidence" value="ECO:0007669"/>
    <property type="project" value="UniProtKB-UniRule"/>
</dbReference>
<dbReference type="Pfam" id="PF14659">
    <property type="entry name" value="Phage_int_SAM_3"/>
    <property type="match status" value="1"/>
</dbReference>
<evidence type="ECO:0000256" key="4">
    <source>
        <dbReference type="ARBA" id="ARBA00023172"/>
    </source>
</evidence>
<reference evidence="9 10" key="1">
    <citation type="submission" date="2019-01" db="EMBL/GenBank/DDBJ databases">
        <title>Sinorhodobacter populi sp. nov. isolated from the symptomatic bark tissue of Populus euramericana canker.</title>
        <authorList>
            <person name="Xu G."/>
        </authorList>
    </citation>
    <scope>NUCLEOTIDE SEQUENCE [LARGE SCALE GENOMIC DNA]</scope>
    <source>
        <strain evidence="9 10">07D10-4-3</strain>
    </source>
</reference>
<feature type="domain" description="Core-binding (CB)" evidence="8">
    <location>
        <begin position="119"/>
        <end position="198"/>
    </location>
</feature>
<dbReference type="PROSITE" id="PS51900">
    <property type="entry name" value="CB"/>
    <property type="match status" value="1"/>
</dbReference>
<dbReference type="InterPro" id="IPR010998">
    <property type="entry name" value="Integrase_recombinase_N"/>
</dbReference>
<dbReference type="PANTHER" id="PTHR30629">
    <property type="entry name" value="PROPHAGE INTEGRASE"/>
    <property type="match status" value="1"/>
</dbReference>
<proteinExistence type="inferred from homology"/>
<dbReference type="Pfam" id="PF00589">
    <property type="entry name" value="Phage_integrase"/>
    <property type="match status" value="1"/>
</dbReference>
<dbReference type="InterPro" id="IPR002104">
    <property type="entry name" value="Integrase_catalytic"/>
</dbReference>
<feature type="domain" description="Tyr recombinase" evidence="7">
    <location>
        <begin position="220"/>
        <end position="389"/>
    </location>
</feature>
<dbReference type="InterPro" id="IPR011010">
    <property type="entry name" value="DNA_brk_join_enz"/>
</dbReference>
<evidence type="ECO:0000256" key="5">
    <source>
        <dbReference type="PROSITE-ProRule" id="PRU01248"/>
    </source>
</evidence>
<name>A0A443K0T0_9RHOB</name>
<reference evidence="9 10" key="2">
    <citation type="submission" date="2019-01" db="EMBL/GenBank/DDBJ databases">
        <authorList>
            <person name="Li Y."/>
        </authorList>
    </citation>
    <scope>NUCLEOTIDE SEQUENCE [LARGE SCALE GENOMIC DNA]</scope>
    <source>
        <strain evidence="9 10">07D10-4-3</strain>
    </source>
</reference>
<protein>
    <submittedName>
        <fullName evidence="9">Site-specific integrase</fullName>
    </submittedName>
</protein>